<keyword evidence="3" id="KW-1185">Reference proteome</keyword>
<dbReference type="PROSITE" id="PS51257">
    <property type="entry name" value="PROKAR_LIPOPROTEIN"/>
    <property type="match status" value="1"/>
</dbReference>
<gene>
    <name evidence="2" type="ORF">DFP94_102340</name>
</gene>
<organism evidence="2 3">
    <name type="scientific">Fontibacillus phaseoli</name>
    <dbReference type="NCBI Taxonomy" id="1416533"/>
    <lineage>
        <taxon>Bacteria</taxon>
        <taxon>Bacillati</taxon>
        <taxon>Bacillota</taxon>
        <taxon>Bacilli</taxon>
        <taxon>Bacillales</taxon>
        <taxon>Paenibacillaceae</taxon>
        <taxon>Fontibacillus</taxon>
    </lineage>
</organism>
<dbReference type="Proteomes" id="UP000253090">
    <property type="component" value="Unassembled WGS sequence"/>
</dbReference>
<protein>
    <recommendedName>
        <fullName evidence="4">Adhesin</fullName>
    </recommendedName>
</protein>
<name>A0A369BLW5_9BACL</name>
<feature type="signal peptide" evidence="1">
    <location>
        <begin position="1"/>
        <end position="27"/>
    </location>
</feature>
<accession>A0A369BLW5</accession>
<evidence type="ECO:0000313" key="3">
    <source>
        <dbReference type="Proteomes" id="UP000253090"/>
    </source>
</evidence>
<dbReference type="RefSeq" id="WP_114496128.1">
    <property type="nucleotide sequence ID" value="NZ_QPJW01000002.1"/>
</dbReference>
<dbReference type="EMBL" id="QPJW01000002">
    <property type="protein sequence ID" value="RCX21586.1"/>
    <property type="molecule type" value="Genomic_DNA"/>
</dbReference>
<evidence type="ECO:0008006" key="4">
    <source>
        <dbReference type="Google" id="ProtNLM"/>
    </source>
</evidence>
<keyword evidence="1" id="KW-0732">Signal</keyword>
<proteinExistence type="predicted"/>
<evidence type="ECO:0000313" key="2">
    <source>
        <dbReference type="EMBL" id="RCX21586.1"/>
    </source>
</evidence>
<feature type="chain" id="PRO_5016636511" description="Adhesin" evidence="1">
    <location>
        <begin position="28"/>
        <end position="236"/>
    </location>
</feature>
<reference evidence="2 3" key="1">
    <citation type="submission" date="2018-07" db="EMBL/GenBank/DDBJ databases">
        <title>Genomic Encyclopedia of Type Strains, Phase III (KMG-III): the genomes of soil and plant-associated and newly described type strains.</title>
        <authorList>
            <person name="Whitman W."/>
        </authorList>
    </citation>
    <scope>NUCLEOTIDE SEQUENCE [LARGE SCALE GENOMIC DNA]</scope>
    <source>
        <strain evidence="2 3">CECT 8333</strain>
    </source>
</reference>
<sequence length="236" mass="25202">MKYIKYSLALITAFLLLSACQSSTGEAKIESKELNLNTAALESLIVDHRNGDIEIIGDTNSETIKVSAEISHSGNIDPDHLQLQLEERDGEAYLKALFQGQFLASGKGTVNLKVVMPAALSVQIRSHRDGAIVISDLSSALNIENVNGNIEVKNIGSDVHISNRDGNINILNAAADLYINNVNGTIIAERIGGSAIIDVSDGKLELDGVDGDVTIKRSNPADIKVSNIKGSVNQKK</sequence>
<dbReference type="OrthoDB" id="2865963at2"/>
<comment type="caution">
    <text evidence="2">The sequence shown here is derived from an EMBL/GenBank/DDBJ whole genome shotgun (WGS) entry which is preliminary data.</text>
</comment>
<evidence type="ECO:0000256" key="1">
    <source>
        <dbReference type="SAM" id="SignalP"/>
    </source>
</evidence>
<dbReference type="AlphaFoldDB" id="A0A369BLW5"/>